<dbReference type="SUPFAM" id="SSF54768">
    <property type="entry name" value="dsRNA-binding domain-like"/>
    <property type="match status" value="1"/>
</dbReference>
<organism evidence="10">
    <name type="scientific">Castor canadensis</name>
    <name type="common">American beaver</name>
    <dbReference type="NCBI Taxonomy" id="51338"/>
    <lineage>
        <taxon>Eukaryota</taxon>
        <taxon>Metazoa</taxon>
        <taxon>Chordata</taxon>
        <taxon>Craniata</taxon>
        <taxon>Vertebrata</taxon>
        <taxon>Euteleostomi</taxon>
        <taxon>Mammalia</taxon>
        <taxon>Eutheria</taxon>
        <taxon>Euarchontoglires</taxon>
        <taxon>Glires</taxon>
        <taxon>Rodentia</taxon>
        <taxon>Castorimorpha</taxon>
        <taxon>Castoridae</taxon>
        <taxon>Castor</taxon>
    </lineage>
</organism>
<evidence type="ECO:0000256" key="2">
    <source>
        <dbReference type="ARBA" id="ARBA00008945"/>
    </source>
</evidence>
<dbReference type="GO" id="GO:0006412">
    <property type="term" value="P:translation"/>
    <property type="evidence" value="ECO:0007669"/>
    <property type="project" value="InterPro"/>
</dbReference>
<evidence type="ECO:0000256" key="5">
    <source>
        <dbReference type="ARBA" id="ARBA00023274"/>
    </source>
</evidence>
<comment type="subcellular location">
    <subcellularLocation>
        <location evidence="1">Mitochondrion</location>
    </subcellularLocation>
</comment>
<dbReference type="PANTHER" id="PTHR48277:SF1">
    <property type="entry name" value="MITOCHONDRIAL RIBOSOMAL PROTEIN S5"/>
    <property type="match status" value="1"/>
</dbReference>
<evidence type="ECO:0000259" key="8">
    <source>
        <dbReference type="Pfam" id="PF00333"/>
    </source>
</evidence>
<keyword evidence="4" id="KW-0496">Mitochondrion</keyword>
<dbReference type="GO" id="GO:0005763">
    <property type="term" value="C:mitochondrial small ribosomal subunit"/>
    <property type="evidence" value="ECO:0007669"/>
    <property type="project" value="UniProtKB-ARBA"/>
</dbReference>
<dbReference type="GO" id="GO:0003735">
    <property type="term" value="F:structural constituent of ribosome"/>
    <property type="evidence" value="ECO:0007669"/>
    <property type="project" value="InterPro"/>
</dbReference>
<keyword evidence="3" id="KW-0689">Ribosomal protein</keyword>
<evidence type="ECO:0000259" key="9">
    <source>
        <dbReference type="Pfam" id="PF21251"/>
    </source>
</evidence>
<accession>A0A8B7UQ15</accession>
<dbReference type="PANTHER" id="PTHR48277">
    <property type="entry name" value="MITOCHONDRIAL RIBOSOMAL PROTEIN S5"/>
    <property type="match status" value="1"/>
</dbReference>
<keyword evidence="5" id="KW-0687">Ribonucleoprotein</keyword>
<feature type="domain" description="S5 DRBM" evidence="8">
    <location>
        <begin position="70"/>
        <end position="107"/>
    </location>
</feature>
<dbReference type="Gene3D" id="3.30.160.20">
    <property type="match status" value="1"/>
</dbReference>
<comment type="similarity">
    <text evidence="2">Belongs to the universal ribosomal protein uS5 family.</text>
</comment>
<dbReference type="RefSeq" id="XP_020020954.1">
    <property type="nucleotide sequence ID" value="XM_020165365.1"/>
</dbReference>
<feature type="compositionally biased region" description="Basic and acidic residues" evidence="7">
    <location>
        <begin position="12"/>
        <end position="33"/>
    </location>
</feature>
<dbReference type="FunFam" id="3.30.160.20:FF:000022">
    <property type="entry name" value="28S ribosomal protein S5, mitochondrial"/>
    <property type="match status" value="1"/>
</dbReference>
<evidence type="ECO:0000313" key="10">
    <source>
        <dbReference type="RefSeq" id="XP_020020954.1"/>
    </source>
</evidence>
<evidence type="ECO:0000256" key="4">
    <source>
        <dbReference type="ARBA" id="ARBA00023128"/>
    </source>
</evidence>
<evidence type="ECO:0000256" key="6">
    <source>
        <dbReference type="ARBA" id="ARBA00039335"/>
    </source>
</evidence>
<reference evidence="10" key="1">
    <citation type="submission" date="2025-08" db="UniProtKB">
        <authorList>
            <consortium name="RefSeq"/>
        </authorList>
    </citation>
    <scope>IDENTIFICATION</scope>
    <source>
        <tissue evidence="10">Leukocyte</tissue>
    </source>
</reference>
<evidence type="ECO:0000256" key="1">
    <source>
        <dbReference type="ARBA" id="ARBA00004173"/>
    </source>
</evidence>
<evidence type="ECO:0000256" key="7">
    <source>
        <dbReference type="SAM" id="MobiDB-lite"/>
    </source>
</evidence>
<proteinExistence type="inferred from homology"/>
<dbReference type="Pfam" id="PF00333">
    <property type="entry name" value="Ribosomal_S5"/>
    <property type="match status" value="1"/>
</dbReference>
<dbReference type="InterPro" id="IPR048584">
    <property type="entry name" value="Ribosomal_uS5m_N"/>
</dbReference>
<sequence>MKNGAVQTIAQRSKEEQEKVEADMFQQREEWDRKRKMKVKRERGWSGNTWGGISLGAPDPGPNGETYDDFDTRILEVRNVFNMTAKEGRKKSVRVLVAVGNGKGAAGKLDVIPHGSGGGWVEAKPGPERPSCCLTFTVG</sequence>
<gene>
    <name evidence="10" type="primary">LOC109687463</name>
</gene>
<dbReference type="GO" id="GO:0003723">
    <property type="term" value="F:RNA binding"/>
    <property type="evidence" value="ECO:0007669"/>
    <property type="project" value="InterPro"/>
</dbReference>
<dbReference type="Pfam" id="PF21251">
    <property type="entry name" value="Ribosomal_uS5m_N"/>
    <property type="match status" value="1"/>
</dbReference>
<dbReference type="InterPro" id="IPR013810">
    <property type="entry name" value="Ribosomal_uS5_N"/>
</dbReference>
<protein>
    <recommendedName>
        <fullName evidence="6">Small ribosomal subunit protein uS5m</fullName>
    </recommendedName>
</protein>
<dbReference type="InterPro" id="IPR000851">
    <property type="entry name" value="Ribosomal_uS5"/>
</dbReference>
<dbReference type="AlphaFoldDB" id="A0A8B7UQ15"/>
<feature type="region of interest" description="Disordered" evidence="7">
    <location>
        <begin position="1"/>
        <end position="67"/>
    </location>
</feature>
<feature type="compositionally biased region" description="Polar residues" evidence="7">
    <location>
        <begin position="1"/>
        <end position="11"/>
    </location>
</feature>
<dbReference type="KEGG" id="ccan:109687463"/>
<feature type="domain" description="Small ribosomal subunit protein uS5m N-terminal" evidence="9">
    <location>
        <begin position="2"/>
        <end position="59"/>
    </location>
</feature>
<dbReference type="OrthoDB" id="309483at2759"/>
<evidence type="ECO:0000256" key="3">
    <source>
        <dbReference type="ARBA" id="ARBA00022980"/>
    </source>
</evidence>
<name>A0A8B7UQ15_CASCN</name>